<evidence type="ECO:0000313" key="2">
    <source>
        <dbReference type="Proteomes" id="UP001596084"/>
    </source>
</evidence>
<sequence>MSHAPALGLAGAIMPVASLPYQLKFETVSGSGDDLQLRSLLDRQQFHDPLGEAEREGISSSAWPIFGLLWPSGRVLAHVMLTFELGGKRILELGCGLALASLVVHRRGGNITASDCHPLAAGFLLENLKLNQLPAMKYQVGNWSRDNPLLARFDLIIGSDVLYDRGQPQVLSQFIDKHVQPDGEVLIVDPDRGNRASFNRKMDLLGYSHTETRISTLPGGGRYKGRLLRYLKASAH</sequence>
<dbReference type="Pfam" id="PF10294">
    <property type="entry name" value="Methyltransf_16"/>
    <property type="match status" value="1"/>
</dbReference>
<keyword evidence="1" id="KW-0489">Methyltransferase</keyword>
<evidence type="ECO:0000313" key="1">
    <source>
        <dbReference type="EMBL" id="MFC5523425.1"/>
    </source>
</evidence>
<dbReference type="EMBL" id="JBHSMX010000065">
    <property type="protein sequence ID" value="MFC5523425.1"/>
    <property type="molecule type" value="Genomic_DNA"/>
</dbReference>
<comment type="caution">
    <text evidence="1">The sequence shown here is derived from an EMBL/GenBank/DDBJ whole genome shotgun (WGS) entry which is preliminary data.</text>
</comment>
<dbReference type="RefSeq" id="WP_068832793.1">
    <property type="nucleotide sequence ID" value="NZ_JBHSMX010000065.1"/>
</dbReference>
<reference evidence="2" key="1">
    <citation type="journal article" date="2019" name="Int. J. Syst. Evol. Microbiol.">
        <title>The Global Catalogue of Microorganisms (GCM) 10K type strain sequencing project: providing services to taxonomists for standard genome sequencing and annotation.</title>
        <authorList>
            <consortium name="The Broad Institute Genomics Platform"/>
            <consortium name="The Broad Institute Genome Sequencing Center for Infectious Disease"/>
            <person name="Wu L."/>
            <person name="Ma J."/>
        </authorList>
    </citation>
    <scope>NUCLEOTIDE SEQUENCE [LARGE SCALE GENOMIC DNA]</scope>
    <source>
        <strain evidence="2">CGMCC 4.7277</strain>
    </source>
</reference>
<dbReference type="SUPFAM" id="SSF53335">
    <property type="entry name" value="S-adenosyl-L-methionine-dependent methyltransferases"/>
    <property type="match status" value="1"/>
</dbReference>
<dbReference type="GO" id="GO:0008168">
    <property type="term" value="F:methyltransferase activity"/>
    <property type="evidence" value="ECO:0007669"/>
    <property type="project" value="UniProtKB-KW"/>
</dbReference>
<proteinExistence type="predicted"/>
<keyword evidence="1" id="KW-0808">Transferase</keyword>
<accession>A0ABW0QF67</accession>
<dbReference type="PANTHER" id="PTHR14614">
    <property type="entry name" value="HEPATOCELLULAR CARCINOMA-ASSOCIATED ANTIGEN"/>
    <property type="match status" value="1"/>
</dbReference>
<gene>
    <name evidence="1" type="ORF">ACFPP7_21275</name>
</gene>
<dbReference type="InterPro" id="IPR029063">
    <property type="entry name" value="SAM-dependent_MTases_sf"/>
</dbReference>
<dbReference type="CDD" id="cd02440">
    <property type="entry name" value="AdoMet_MTases"/>
    <property type="match status" value="1"/>
</dbReference>
<dbReference type="InterPro" id="IPR019410">
    <property type="entry name" value="Methyltransf_16"/>
</dbReference>
<organism evidence="1 2">
    <name type="scientific">Polaromonas jejuensis</name>
    <dbReference type="NCBI Taxonomy" id="457502"/>
    <lineage>
        <taxon>Bacteria</taxon>
        <taxon>Pseudomonadati</taxon>
        <taxon>Pseudomonadota</taxon>
        <taxon>Betaproteobacteria</taxon>
        <taxon>Burkholderiales</taxon>
        <taxon>Comamonadaceae</taxon>
        <taxon>Polaromonas</taxon>
    </lineage>
</organism>
<dbReference type="Proteomes" id="UP001596084">
    <property type="component" value="Unassembled WGS sequence"/>
</dbReference>
<dbReference type="Gene3D" id="3.40.50.150">
    <property type="entry name" value="Vaccinia Virus protein VP39"/>
    <property type="match status" value="1"/>
</dbReference>
<protein>
    <submittedName>
        <fullName evidence="1">Class I SAM-dependent methyltransferase</fullName>
    </submittedName>
</protein>
<name>A0ABW0QF67_9BURK</name>
<dbReference type="GO" id="GO:0032259">
    <property type="term" value="P:methylation"/>
    <property type="evidence" value="ECO:0007669"/>
    <property type="project" value="UniProtKB-KW"/>
</dbReference>
<keyword evidence="2" id="KW-1185">Reference proteome</keyword>